<evidence type="ECO:0000256" key="3">
    <source>
        <dbReference type="ARBA" id="ARBA00022448"/>
    </source>
</evidence>
<feature type="transmembrane region" description="Helical" evidence="8">
    <location>
        <begin position="84"/>
        <end position="105"/>
    </location>
</feature>
<reference evidence="9" key="1">
    <citation type="submission" date="2022-10" db="EMBL/GenBank/DDBJ databases">
        <title>Tapping the CABI collections for fungal endophytes: first genome assemblies for Collariella, Neodidymelliopsis, Ascochyta clinopodiicola, Didymella pomorum, Didymosphaeria variabile, Neocosmospora piperis and Neocucurbitaria cava.</title>
        <authorList>
            <person name="Hill R."/>
        </authorList>
    </citation>
    <scope>NUCLEOTIDE SEQUENCE</scope>
    <source>
        <strain evidence="9">IMI 355091</strain>
    </source>
</reference>
<dbReference type="PANTHER" id="PTHR31686">
    <property type="match status" value="1"/>
</dbReference>
<dbReference type="GO" id="GO:0005886">
    <property type="term" value="C:plasma membrane"/>
    <property type="evidence" value="ECO:0007669"/>
    <property type="project" value="UniProtKB-SubCell"/>
</dbReference>
<comment type="caution">
    <text evidence="9">The sequence shown here is derived from an EMBL/GenBank/DDBJ whole genome shotgun (WGS) entry which is preliminary data.</text>
</comment>
<evidence type="ECO:0000256" key="4">
    <source>
        <dbReference type="ARBA" id="ARBA00022475"/>
    </source>
</evidence>
<dbReference type="GO" id="GO:0000319">
    <property type="term" value="F:sulfite transmembrane transporter activity"/>
    <property type="evidence" value="ECO:0007669"/>
    <property type="project" value="TreeGrafter"/>
</dbReference>
<evidence type="ECO:0000256" key="1">
    <source>
        <dbReference type="ARBA" id="ARBA00004651"/>
    </source>
</evidence>
<dbReference type="PANTHER" id="PTHR31686:SF3">
    <property type="entry name" value="ACID TRANSPORT PROTEIN, PUTATIVE (AFU_ORTHOLOGUE AFUA_4G09410)-RELATED"/>
    <property type="match status" value="1"/>
</dbReference>
<feature type="transmembrane region" description="Helical" evidence="8">
    <location>
        <begin position="33"/>
        <end position="55"/>
    </location>
</feature>
<gene>
    <name evidence="9" type="ORF">N0V91_001890</name>
</gene>
<keyword evidence="4" id="KW-1003">Cell membrane</keyword>
<keyword evidence="3" id="KW-0813">Transport</keyword>
<comment type="subcellular location">
    <subcellularLocation>
        <location evidence="1">Cell membrane</location>
        <topology evidence="1">Multi-pass membrane protein</topology>
    </subcellularLocation>
</comment>
<feature type="transmembrane region" description="Helical" evidence="8">
    <location>
        <begin position="150"/>
        <end position="172"/>
    </location>
</feature>
<evidence type="ECO:0000256" key="5">
    <source>
        <dbReference type="ARBA" id="ARBA00022692"/>
    </source>
</evidence>
<dbReference type="EMBL" id="JAPEVA010000008">
    <property type="protein sequence ID" value="KAJ4410405.1"/>
    <property type="molecule type" value="Genomic_DNA"/>
</dbReference>
<dbReference type="AlphaFoldDB" id="A0A9W8ZJZ7"/>
<name>A0A9W8ZJZ7_9PLEO</name>
<evidence type="ECO:0000256" key="8">
    <source>
        <dbReference type="SAM" id="Phobius"/>
    </source>
</evidence>
<dbReference type="InterPro" id="IPR038665">
    <property type="entry name" value="Voltage-dep_anion_channel_sf"/>
</dbReference>
<dbReference type="InterPro" id="IPR051629">
    <property type="entry name" value="Sulfite_efflux_TDT"/>
</dbReference>
<evidence type="ECO:0000313" key="9">
    <source>
        <dbReference type="EMBL" id="KAJ4410405.1"/>
    </source>
</evidence>
<keyword evidence="6 8" id="KW-1133">Transmembrane helix</keyword>
<dbReference type="OrthoDB" id="2901184at2759"/>
<evidence type="ECO:0000256" key="7">
    <source>
        <dbReference type="ARBA" id="ARBA00023136"/>
    </source>
</evidence>
<organism evidence="9 10">
    <name type="scientific">Didymella pomorum</name>
    <dbReference type="NCBI Taxonomy" id="749634"/>
    <lineage>
        <taxon>Eukaryota</taxon>
        <taxon>Fungi</taxon>
        <taxon>Dikarya</taxon>
        <taxon>Ascomycota</taxon>
        <taxon>Pezizomycotina</taxon>
        <taxon>Dothideomycetes</taxon>
        <taxon>Pleosporomycetidae</taxon>
        <taxon>Pleosporales</taxon>
        <taxon>Pleosporineae</taxon>
        <taxon>Didymellaceae</taxon>
        <taxon>Didymella</taxon>
    </lineage>
</organism>
<protein>
    <submittedName>
        <fullName evidence="9">Uncharacterized protein</fullName>
    </submittedName>
</protein>
<evidence type="ECO:0000256" key="6">
    <source>
        <dbReference type="ARBA" id="ARBA00022989"/>
    </source>
</evidence>
<dbReference type="Gene3D" id="1.50.10.150">
    <property type="entry name" value="Voltage-dependent anion channel"/>
    <property type="match status" value="1"/>
</dbReference>
<evidence type="ECO:0000313" key="10">
    <source>
        <dbReference type="Proteomes" id="UP001140510"/>
    </source>
</evidence>
<keyword evidence="10" id="KW-1185">Reference proteome</keyword>
<keyword evidence="7 8" id="KW-0472">Membrane</keyword>
<sequence length="221" mass="23933">MTPVLFMVPVGPASAGVEAGNIVKNGAEISARLAIPMIVVGYFVVGIGLFMGIILSPPTVQAQATGATFWQQDAGAGIDFSDVLLGQLLLGFDYVTLCLAVVGVADAFMKKQFSYTLTWWSVVFPTVTLMTACLQLGTSMDLPACRALTAALYMFAVLVYLLNWVGTVRGIFTGDLIWAKSELQRDEGMMKKAKGIREIVGKSNRIFRDRDCTVLEFSIDQ</sequence>
<accession>A0A9W8ZJZ7</accession>
<proteinExistence type="inferred from homology"/>
<feature type="transmembrane region" description="Helical" evidence="8">
    <location>
        <begin position="117"/>
        <end position="138"/>
    </location>
</feature>
<dbReference type="Proteomes" id="UP001140510">
    <property type="component" value="Unassembled WGS sequence"/>
</dbReference>
<keyword evidence="5 8" id="KW-0812">Transmembrane</keyword>
<dbReference type="InterPro" id="IPR004695">
    <property type="entry name" value="SLAC1/Mae1/Ssu1/TehA"/>
</dbReference>
<evidence type="ECO:0000256" key="2">
    <source>
        <dbReference type="ARBA" id="ARBA00008566"/>
    </source>
</evidence>
<dbReference type="Pfam" id="PF03595">
    <property type="entry name" value="SLAC1"/>
    <property type="match status" value="1"/>
</dbReference>
<comment type="similarity">
    <text evidence="2">Belongs to the tellurite-resistance/dicarboxylate transporter (TDT) family.</text>
</comment>